<accession>A0A2M4B5S1</accession>
<protein>
    <submittedName>
        <fullName evidence="1">Putative secreted protein</fullName>
    </submittedName>
</protein>
<dbReference type="AlphaFoldDB" id="A0A2M4B5S1"/>
<reference evidence="1" key="1">
    <citation type="submission" date="2018-01" db="EMBL/GenBank/DDBJ databases">
        <title>An insight into the sialome of Amazonian anophelines.</title>
        <authorList>
            <person name="Ribeiro J.M."/>
            <person name="Scarpassa V."/>
            <person name="Calvo E."/>
        </authorList>
    </citation>
    <scope>NUCLEOTIDE SEQUENCE</scope>
    <source>
        <tissue evidence="1">Salivary glands</tissue>
    </source>
</reference>
<name>A0A2M4B5S1_9DIPT</name>
<proteinExistence type="predicted"/>
<sequence>MHRGSHELVLHAGGIAAAAAATWSLRCTVACSTVCFSVFYRSVYTAIKLISHKSFALIAQTGAVYGRITTIGAPVQFPCLGGAKKMCYASDSEPTSSGTATRRN</sequence>
<dbReference type="EMBL" id="GGFK01015082">
    <property type="protein sequence ID" value="MBW48403.1"/>
    <property type="molecule type" value="Transcribed_RNA"/>
</dbReference>
<organism evidence="1">
    <name type="scientific">Anopheles triannulatus</name>
    <dbReference type="NCBI Taxonomy" id="58253"/>
    <lineage>
        <taxon>Eukaryota</taxon>
        <taxon>Metazoa</taxon>
        <taxon>Ecdysozoa</taxon>
        <taxon>Arthropoda</taxon>
        <taxon>Hexapoda</taxon>
        <taxon>Insecta</taxon>
        <taxon>Pterygota</taxon>
        <taxon>Neoptera</taxon>
        <taxon>Endopterygota</taxon>
        <taxon>Diptera</taxon>
        <taxon>Nematocera</taxon>
        <taxon>Culicoidea</taxon>
        <taxon>Culicidae</taxon>
        <taxon>Anophelinae</taxon>
        <taxon>Anopheles</taxon>
    </lineage>
</organism>
<evidence type="ECO:0000313" key="1">
    <source>
        <dbReference type="EMBL" id="MBW48403.1"/>
    </source>
</evidence>